<keyword evidence="2" id="KW-0732">Signal</keyword>
<reference evidence="3" key="1">
    <citation type="submission" date="2020-02" db="EMBL/GenBank/DDBJ databases">
        <authorList>
            <person name="Meier V. D."/>
        </authorList>
    </citation>
    <scope>NUCLEOTIDE SEQUENCE</scope>
    <source>
        <strain evidence="3">AVDCRST_MAG47</strain>
    </source>
</reference>
<proteinExistence type="predicted"/>
<dbReference type="EMBL" id="CADCUK010000112">
    <property type="protein sequence ID" value="CAA9374853.1"/>
    <property type="molecule type" value="Genomic_DNA"/>
</dbReference>
<evidence type="ECO:0000313" key="3">
    <source>
        <dbReference type="EMBL" id="CAA9374853.1"/>
    </source>
</evidence>
<feature type="chain" id="PRO_5038710063" description="Secreted protein" evidence="2">
    <location>
        <begin position="18"/>
        <end position="280"/>
    </location>
</feature>
<evidence type="ECO:0008006" key="4">
    <source>
        <dbReference type="Google" id="ProtNLM"/>
    </source>
</evidence>
<name>A0A6J4N1U5_9ACTN</name>
<evidence type="ECO:0000256" key="1">
    <source>
        <dbReference type="SAM" id="MobiDB-lite"/>
    </source>
</evidence>
<accession>A0A6J4N1U5</accession>
<organism evidence="3">
    <name type="scientific">uncultured Nocardioidaceae bacterium</name>
    <dbReference type="NCBI Taxonomy" id="253824"/>
    <lineage>
        <taxon>Bacteria</taxon>
        <taxon>Bacillati</taxon>
        <taxon>Actinomycetota</taxon>
        <taxon>Actinomycetes</taxon>
        <taxon>Propionibacteriales</taxon>
        <taxon>Nocardioidaceae</taxon>
        <taxon>environmental samples</taxon>
    </lineage>
</organism>
<gene>
    <name evidence="3" type="ORF">AVDCRST_MAG47-1550</name>
</gene>
<feature type="region of interest" description="Disordered" evidence="1">
    <location>
        <begin position="251"/>
        <end position="280"/>
    </location>
</feature>
<sequence length="280" mass="28687">MRTPLKAGIAGVALATAATMMVGAPSATGDHQESSSAFGFSLGGSPGEPVAKFPEGPREAGGEIPAELEQLATGGILTVTADNDRATATVTDLTLLAGLEELPKELRDGLQELQALCAELPEDEAPTDEILGEIPGGLKDVINTPESLQELCNALAGGDFTNLAAVEALNAECDGNTGTVEVVNARLFNSDQALNDSDVKPNSSLLPPELAPLIEITLNRQTTQGDSFTVDGLVLKLGGEEVAVLASATCGGPIAHEPQPKQPKQAPIPTPVERSVPVTG</sequence>
<feature type="region of interest" description="Disordered" evidence="1">
    <location>
        <begin position="25"/>
        <end position="61"/>
    </location>
</feature>
<protein>
    <recommendedName>
        <fullName evidence="4">Secreted protein</fullName>
    </recommendedName>
</protein>
<evidence type="ECO:0000256" key="2">
    <source>
        <dbReference type="SAM" id="SignalP"/>
    </source>
</evidence>
<feature type="signal peptide" evidence="2">
    <location>
        <begin position="1"/>
        <end position="17"/>
    </location>
</feature>
<dbReference type="AlphaFoldDB" id="A0A6J4N1U5"/>